<comment type="subcellular location">
    <subcellularLocation>
        <location evidence="1">Cell membrane</location>
        <topology evidence="1">Multi-pass membrane protein</topology>
    </subcellularLocation>
</comment>
<keyword evidence="4 8" id="KW-0812">Transmembrane</keyword>
<dbReference type="KEGG" id="mpar:F7D14_12065"/>
<feature type="region of interest" description="Disordered" evidence="7">
    <location>
        <begin position="1"/>
        <end position="21"/>
    </location>
</feature>
<organism evidence="9 10">
    <name type="scientific">Methylocystis parvus</name>
    <dbReference type="NCBI Taxonomy" id="134"/>
    <lineage>
        <taxon>Bacteria</taxon>
        <taxon>Pseudomonadati</taxon>
        <taxon>Pseudomonadota</taxon>
        <taxon>Alphaproteobacteria</taxon>
        <taxon>Hyphomicrobiales</taxon>
        <taxon>Methylocystaceae</taxon>
        <taxon>Methylocystis</taxon>
    </lineage>
</organism>
<evidence type="ECO:0000313" key="9">
    <source>
        <dbReference type="EMBL" id="QGM98140.1"/>
    </source>
</evidence>
<keyword evidence="6 8" id="KW-0472">Membrane</keyword>
<evidence type="ECO:0000256" key="5">
    <source>
        <dbReference type="ARBA" id="ARBA00022989"/>
    </source>
</evidence>
<dbReference type="PANTHER" id="PTHR30509">
    <property type="entry name" value="P-HYDROXYBENZOIC ACID EFFLUX PUMP SUBUNIT-RELATED"/>
    <property type="match status" value="1"/>
</dbReference>
<feature type="transmembrane region" description="Helical" evidence="8">
    <location>
        <begin position="376"/>
        <end position="396"/>
    </location>
</feature>
<evidence type="ECO:0000256" key="2">
    <source>
        <dbReference type="ARBA" id="ARBA00022448"/>
    </source>
</evidence>
<feature type="transmembrane region" description="Helical" evidence="8">
    <location>
        <begin position="27"/>
        <end position="47"/>
    </location>
</feature>
<dbReference type="Proteomes" id="UP000422569">
    <property type="component" value="Chromosome"/>
</dbReference>
<dbReference type="AlphaFoldDB" id="A0A6B8MBV7"/>
<feature type="transmembrane region" description="Helical" evidence="8">
    <location>
        <begin position="160"/>
        <end position="179"/>
    </location>
</feature>
<evidence type="ECO:0000313" key="10">
    <source>
        <dbReference type="Proteomes" id="UP000422569"/>
    </source>
</evidence>
<name>A0A6B8MBV7_9HYPH</name>
<feature type="transmembrane region" description="Helical" evidence="8">
    <location>
        <begin position="429"/>
        <end position="448"/>
    </location>
</feature>
<evidence type="ECO:0000256" key="1">
    <source>
        <dbReference type="ARBA" id="ARBA00004651"/>
    </source>
</evidence>
<feature type="transmembrane region" description="Helical" evidence="8">
    <location>
        <begin position="126"/>
        <end position="145"/>
    </location>
</feature>
<evidence type="ECO:0000256" key="3">
    <source>
        <dbReference type="ARBA" id="ARBA00022475"/>
    </source>
</evidence>
<dbReference type="EMBL" id="CP044331">
    <property type="protein sequence ID" value="QGM98140.1"/>
    <property type="molecule type" value="Genomic_DNA"/>
</dbReference>
<feature type="transmembrane region" description="Helical" evidence="8">
    <location>
        <begin position="504"/>
        <end position="529"/>
    </location>
</feature>
<proteinExistence type="predicted"/>
<reference evidence="9 10" key="1">
    <citation type="submission" date="2019-09" db="EMBL/GenBank/DDBJ databases">
        <title>Isolation and complete genome sequencing of Methylocystis species.</title>
        <authorList>
            <person name="Rumah B.L."/>
            <person name="Stead C.E."/>
            <person name="Stevens B.C."/>
            <person name="Minton N.P."/>
            <person name="Grosse-Honebrink A."/>
            <person name="Zhang Y."/>
        </authorList>
    </citation>
    <scope>NUCLEOTIDE SEQUENCE [LARGE SCALE GENOMIC DNA]</scope>
    <source>
        <strain evidence="9 10">BRCS2</strain>
    </source>
</reference>
<keyword evidence="5 8" id="KW-1133">Transmembrane helix</keyword>
<sequence length="683" mass="73299">MKWPGGATGGAPHRRQRKKLPPRREHWLFSIQAFIAGVLSLAIAFWQDLPRPYWALATVYIASQPLMGATFSKSFYRAIGTLAGAAMAVLLIPNLVNAPPVLVLAVAFWSGLCLYLSVLDRTPRGYAFMLAGYTTAIIGFPAVDAPGEIFDLALARTEEILVGIFCAALTSSLLFPRSVGPAVAERAMLWLADARIAAFDALRETDASLREAHWVRLAGDTTKIEALAEHLPFEPAADRVSLPLVQSLVPRMLMTLAAISAIRDLTYELQGLGGPSPRMASLLARVESALTSSSGASAAARCTIEAYITALGDVKSWGELVELNLAIRLRDLAALFADNSALVGALASDRQGANIPLVFPIDVDASRIRHDEHARALIAAATLSSTLILCCAFWILTSWPDGAAAAMMAAVAGSLFATQDDPVPSIRKFGVWSAVAVAIAGVYLFVILPKAHSFETLALALAPTMLVFGLLIAEPKTFVIGVALGILMPTTLALQGAYEVNAQAFLNTGLAMVTGMAMAAATTAVLRVIDAEWRLAQFIRANNRSLAEVADIRGRRNDAYLLALMFDRLSTVAPIVQSADEDMPDAMRQLRAGLNMVEARRARAGLSTQARRRLDAALLRLRKSYRRHAPLDQRELGSLNRAIRALSPNDPADRTALLALLGLRRCLFPEAEPLQIASSGGVP</sequence>
<feature type="compositionally biased region" description="Basic residues" evidence="7">
    <location>
        <begin position="12"/>
        <end position="21"/>
    </location>
</feature>
<dbReference type="Pfam" id="PF04632">
    <property type="entry name" value="FUSC"/>
    <property type="match status" value="1"/>
</dbReference>
<accession>A0A6B8MBV7</accession>
<feature type="transmembrane region" description="Helical" evidence="8">
    <location>
        <begin position="478"/>
        <end position="498"/>
    </location>
</feature>
<dbReference type="GO" id="GO:0005886">
    <property type="term" value="C:plasma membrane"/>
    <property type="evidence" value="ECO:0007669"/>
    <property type="project" value="UniProtKB-SubCell"/>
</dbReference>
<keyword evidence="10" id="KW-1185">Reference proteome</keyword>
<keyword evidence="2" id="KW-0813">Transport</keyword>
<keyword evidence="3" id="KW-1003">Cell membrane</keyword>
<evidence type="ECO:0000256" key="4">
    <source>
        <dbReference type="ARBA" id="ARBA00022692"/>
    </source>
</evidence>
<dbReference type="InterPro" id="IPR006726">
    <property type="entry name" value="PHBA_efflux_AaeB/fusaric-R"/>
</dbReference>
<evidence type="ECO:0000256" key="6">
    <source>
        <dbReference type="ARBA" id="ARBA00023136"/>
    </source>
</evidence>
<feature type="transmembrane region" description="Helical" evidence="8">
    <location>
        <begin position="454"/>
        <end position="473"/>
    </location>
</feature>
<protein>
    <submittedName>
        <fullName evidence="9">FUSC family protein</fullName>
    </submittedName>
</protein>
<feature type="transmembrane region" description="Helical" evidence="8">
    <location>
        <begin position="78"/>
        <end position="96"/>
    </location>
</feature>
<dbReference type="PANTHER" id="PTHR30509:SF9">
    <property type="entry name" value="MULTIDRUG RESISTANCE PROTEIN MDTO"/>
    <property type="match status" value="1"/>
</dbReference>
<evidence type="ECO:0000256" key="7">
    <source>
        <dbReference type="SAM" id="MobiDB-lite"/>
    </source>
</evidence>
<evidence type="ECO:0000256" key="8">
    <source>
        <dbReference type="SAM" id="Phobius"/>
    </source>
</evidence>
<dbReference type="GO" id="GO:0022857">
    <property type="term" value="F:transmembrane transporter activity"/>
    <property type="evidence" value="ECO:0007669"/>
    <property type="project" value="InterPro"/>
</dbReference>
<gene>
    <name evidence="9" type="ORF">F7D14_12065</name>
</gene>
<feature type="transmembrane region" description="Helical" evidence="8">
    <location>
        <begin position="102"/>
        <end position="119"/>
    </location>
</feature>